<dbReference type="Pfam" id="PF00231">
    <property type="entry name" value="ATP-synt"/>
    <property type="match status" value="1"/>
</dbReference>
<evidence type="ECO:0000256" key="7">
    <source>
        <dbReference type="ARBA" id="ARBA00022781"/>
    </source>
</evidence>
<keyword evidence="14" id="KW-1185">Reference proteome</keyword>
<dbReference type="PANTHER" id="PTHR11693:SF22">
    <property type="entry name" value="ATP SYNTHASE SUBUNIT GAMMA, MITOCHONDRIAL"/>
    <property type="match status" value="1"/>
</dbReference>
<dbReference type="PANTHER" id="PTHR11693">
    <property type="entry name" value="ATP SYNTHASE GAMMA CHAIN"/>
    <property type="match status" value="1"/>
</dbReference>
<keyword evidence="11 12" id="KW-0066">ATP synthesis</keyword>
<dbReference type="GO" id="GO:0046933">
    <property type="term" value="F:proton-transporting ATP synthase activity, rotational mechanism"/>
    <property type="evidence" value="ECO:0007669"/>
    <property type="project" value="UniProtKB-UniRule"/>
</dbReference>
<reference evidence="13 14" key="1">
    <citation type="submission" date="2019-03" db="EMBL/GenBank/DDBJ databases">
        <title>Freshwater and sediment microbial communities from various areas in North America, analyzing microbe dynamics in response to fracking.</title>
        <authorList>
            <person name="Lamendella R."/>
        </authorList>
    </citation>
    <scope>NUCLEOTIDE SEQUENCE [LARGE SCALE GENOMIC DNA]</scope>
    <source>
        <strain evidence="13 14">1_TX</strain>
    </source>
</reference>
<keyword evidence="8 12" id="KW-0406">Ion transport</keyword>
<comment type="similarity">
    <text evidence="3 12">Belongs to the ATPase gamma chain family.</text>
</comment>
<dbReference type="CDD" id="cd12151">
    <property type="entry name" value="F1-ATPase_gamma"/>
    <property type="match status" value="1"/>
</dbReference>
<evidence type="ECO:0000256" key="4">
    <source>
        <dbReference type="ARBA" id="ARBA00011648"/>
    </source>
</evidence>
<dbReference type="Proteomes" id="UP000295150">
    <property type="component" value="Unassembled WGS sequence"/>
</dbReference>
<dbReference type="GO" id="GO:0005886">
    <property type="term" value="C:plasma membrane"/>
    <property type="evidence" value="ECO:0007669"/>
    <property type="project" value="UniProtKB-SubCell"/>
</dbReference>
<protein>
    <recommendedName>
        <fullName evidence="12">ATP synthase gamma chain</fullName>
    </recommendedName>
    <alternativeName>
        <fullName evidence="12">ATP synthase F1 sector gamma subunit</fullName>
    </alternativeName>
    <alternativeName>
        <fullName evidence="12">F-ATPase gamma subunit</fullName>
    </alternativeName>
</protein>
<comment type="function">
    <text evidence="1 12">Produces ATP from ADP in the presence of a proton gradient across the membrane. The gamma chain is believed to be important in regulating ATPase activity and the flow of protons through the CF(0) complex.</text>
</comment>
<evidence type="ECO:0000256" key="12">
    <source>
        <dbReference type="HAMAP-Rule" id="MF_00815"/>
    </source>
</evidence>
<dbReference type="InterPro" id="IPR035968">
    <property type="entry name" value="ATP_synth_F1_ATPase_gsu"/>
</dbReference>
<dbReference type="AlphaFoldDB" id="A0A4R6HBS7"/>
<dbReference type="NCBIfam" id="NF004144">
    <property type="entry name" value="PRK05621.1-1"/>
    <property type="match status" value="1"/>
</dbReference>
<accession>A0A4R6HBS7</accession>
<dbReference type="NCBIfam" id="TIGR01146">
    <property type="entry name" value="ATPsyn_F1gamma"/>
    <property type="match status" value="1"/>
</dbReference>
<keyword evidence="9 12" id="KW-0472">Membrane</keyword>
<evidence type="ECO:0000256" key="2">
    <source>
        <dbReference type="ARBA" id="ARBA00004170"/>
    </source>
</evidence>
<evidence type="ECO:0000256" key="6">
    <source>
        <dbReference type="ARBA" id="ARBA00022475"/>
    </source>
</evidence>
<evidence type="ECO:0000256" key="11">
    <source>
        <dbReference type="ARBA" id="ARBA00023310"/>
    </source>
</evidence>
<comment type="subcellular location">
    <subcellularLocation>
        <location evidence="12">Cell membrane</location>
        <topology evidence="12">Peripheral membrane protein</topology>
    </subcellularLocation>
    <subcellularLocation>
        <location evidence="2">Membrane</location>
        <topology evidence="2">Peripheral membrane protein</topology>
    </subcellularLocation>
</comment>
<proteinExistence type="inferred from homology"/>
<evidence type="ECO:0000256" key="5">
    <source>
        <dbReference type="ARBA" id="ARBA00022448"/>
    </source>
</evidence>
<comment type="caution">
    <text evidence="13">The sequence shown here is derived from an EMBL/GenBank/DDBJ whole genome shotgun (WGS) entry which is preliminary data.</text>
</comment>
<name>A0A4R6HBS7_9GAMM</name>
<evidence type="ECO:0000256" key="8">
    <source>
        <dbReference type="ARBA" id="ARBA00023065"/>
    </source>
</evidence>
<keyword evidence="6 12" id="KW-1003">Cell membrane</keyword>
<dbReference type="Gene3D" id="1.10.287.80">
    <property type="entry name" value="ATP synthase, gamma subunit, helix hairpin domain"/>
    <property type="match status" value="2"/>
</dbReference>
<dbReference type="InterPro" id="IPR000131">
    <property type="entry name" value="ATP_synth_F1_gsu"/>
</dbReference>
<dbReference type="PRINTS" id="PR00126">
    <property type="entry name" value="ATPASEGAMMA"/>
</dbReference>
<comment type="subunit">
    <text evidence="4 12">F-type ATPases have 2 components, CF(1) - the catalytic core - and CF(0) - the membrane proton channel. CF(1) has five subunits: alpha(3), beta(3), gamma(1), delta(1), epsilon(1). CF(0) has three main subunits: a, b and c.</text>
</comment>
<dbReference type="PROSITE" id="PS00153">
    <property type="entry name" value="ATPASE_GAMMA"/>
    <property type="match status" value="1"/>
</dbReference>
<evidence type="ECO:0000256" key="3">
    <source>
        <dbReference type="ARBA" id="ARBA00007681"/>
    </source>
</evidence>
<dbReference type="SUPFAM" id="SSF52943">
    <property type="entry name" value="ATP synthase (F1-ATPase), gamma subunit"/>
    <property type="match status" value="1"/>
</dbReference>
<gene>
    <name evidence="12" type="primary">atpG</name>
    <name evidence="13" type="ORF">DFO68_11333</name>
</gene>
<evidence type="ECO:0000256" key="9">
    <source>
        <dbReference type="ARBA" id="ARBA00023136"/>
    </source>
</evidence>
<evidence type="ECO:0000313" key="14">
    <source>
        <dbReference type="Proteomes" id="UP000295150"/>
    </source>
</evidence>
<sequence>MAAAKEIRTQIGSIKNTQKITSAMEMVAASKMRKAQDRMKASQPYAKQMRNVVSHVADANPEYLHPWMVEREVKRVGYIVVSSDRGLCGGLNVNLFKTTVRHAKSRRDEGAELDFCALGSKATSFFRKFGGNLVAAKKGLGEAPGAEDLIGSVKVMLDAYDEGQLDRLYVVHNEFINTMTQKPVVRQLLPLSNEMGAEEPDDEEHKRPNSWDYLYEPDAKTLLDSLLVRFVEAQVYQAVVANVACEQAARMIAMKSATDNAGNLIDDLELVYNKARQAAITQEISEIVGGAAAV</sequence>
<keyword evidence="5 12" id="KW-0813">Transport</keyword>
<dbReference type="RefSeq" id="WP_133483644.1">
    <property type="nucleotide sequence ID" value="NZ_SNWH01000013.1"/>
</dbReference>
<dbReference type="GO" id="GO:0005524">
    <property type="term" value="F:ATP binding"/>
    <property type="evidence" value="ECO:0007669"/>
    <property type="project" value="UniProtKB-UniRule"/>
</dbReference>
<dbReference type="FunFam" id="1.10.287.80:FF:000005">
    <property type="entry name" value="ATP synthase gamma chain"/>
    <property type="match status" value="1"/>
</dbReference>
<dbReference type="GO" id="GO:0045259">
    <property type="term" value="C:proton-transporting ATP synthase complex"/>
    <property type="evidence" value="ECO:0007669"/>
    <property type="project" value="UniProtKB-KW"/>
</dbReference>
<organism evidence="13 14">
    <name type="scientific">Halomonas ventosae</name>
    <dbReference type="NCBI Taxonomy" id="229007"/>
    <lineage>
        <taxon>Bacteria</taxon>
        <taxon>Pseudomonadati</taxon>
        <taxon>Pseudomonadota</taxon>
        <taxon>Gammaproteobacteria</taxon>
        <taxon>Oceanospirillales</taxon>
        <taxon>Halomonadaceae</taxon>
        <taxon>Halomonas</taxon>
    </lineage>
</organism>
<keyword evidence="7 12" id="KW-0375">Hydrogen ion transport</keyword>
<evidence type="ECO:0000256" key="10">
    <source>
        <dbReference type="ARBA" id="ARBA00023196"/>
    </source>
</evidence>
<dbReference type="GO" id="GO:0042777">
    <property type="term" value="P:proton motive force-driven plasma membrane ATP synthesis"/>
    <property type="evidence" value="ECO:0007669"/>
    <property type="project" value="UniProtKB-UniRule"/>
</dbReference>
<keyword evidence="10 12" id="KW-0139">CF(1)</keyword>
<dbReference type="InterPro" id="IPR023632">
    <property type="entry name" value="ATP_synth_F1_gsu_CS"/>
</dbReference>
<evidence type="ECO:0000256" key="1">
    <source>
        <dbReference type="ARBA" id="ARBA00003456"/>
    </source>
</evidence>
<dbReference type="Gene3D" id="3.40.1380.10">
    <property type="match status" value="1"/>
</dbReference>
<evidence type="ECO:0000313" key="13">
    <source>
        <dbReference type="EMBL" id="TDO06023.1"/>
    </source>
</evidence>
<dbReference type="OrthoDB" id="9812769at2"/>
<dbReference type="EMBL" id="SNWH01000013">
    <property type="protein sequence ID" value="TDO06023.1"/>
    <property type="molecule type" value="Genomic_DNA"/>
</dbReference>
<dbReference type="HAMAP" id="MF_00815">
    <property type="entry name" value="ATP_synth_gamma_bact"/>
    <property type="match status" value="1"/>
</dbReference>